<feature type="chain" id="PRO_5013262239" description="Lipoprotein" evidence="1">
    <location>
        <begin position="26"/>
        <end position="114"/>
    </location>
</feature>
<evidence type="ECO:0008006" key="4">
    <source>
        <dbReference type="Google" id="ProtNLM"/>
    </source>
</evidence>
<reference evidence="3" key="1">
    <citation type="submission" date="2017-09" db="EMBL/GenBank/DDBJ databases">
        <title>Luteimonas liuhanmingii sp.nov., isolated from the intestinal contents of Tibetan Plateau Pika in Yushu, Qinghai Province, China.</title>
        <authorList>
            <person name="Gui Z."/>
        </authorList>
    </citation>
    <scope>NUCLEOTIDE SEQUENCE [LARGE SCALE GENOMIC DNA]</scope>
    <source>
        <strain evidence="3">100111</strain>
    </source>
</reference>
<proteinExistence type="predicted"/>
<dbReference type="PROSITE" id="PS51257">
    <property type="entry name" value="PROKAR_LIPOPROTEIN"/>
    <property type="match status" value="1"/>
</dbReference>
<evidence type="ECO:0000313" key="3">
    <source>
        <dbReference type="Proteomes" id="UP000218968"/>
    </source>
</evidence>
<dbReference type="KEGG" id="lum:CNR27_04140"/>
<dbReference type="AlphaFoldDB" id="A0A290XC65"/>
<evidence type="ECO:0000256" key="1">
    <source>
        <dbReference type="SAM" id="SignalP"/>
    </source>
</evidence>
<dbReference type="RefSeq" id="WP_096297061.1">
    <property type="nucleotide sequence ID" value="NZ_CP023406.1"/>
</dbReference>
<protein>
    <recommendedName>
        <fullName evidence="4">Lipoprotein</fullName>
    </recommendedName>
</protein>
<sequence>MRTIALSTATCLLAACATTPASLTADPTRCDALAGDDRQPTAAPDVAAELLTLAHVTAAPERALWYLAPDGARAACLPAATVGTCGHVLHTFQPQVHRMWAWSGGATRREACAD</sequence>
<gene>
    <name evidence="2" type="ORF">CNR27_04140</name>
</gene>
<organism evidence="2 3">
    <name type="scientific">Luteimonas chenhongjianii</name>
    <dbReference type="NCBI Taxonomy" id="2006110"/>
    <lineage>
        <taxon>Bacteria</taxon>
        <taxon>Pseudomonadati</taxon>
        <taxon>Pseudomonadota</taxon>
        <taxon>Gammaproteobacteria</taxon>
        <taxon>Lysobacterales</taxon>
        <taxon>Lysobacteraceae</taxon>
        <taxon>Luteimonas</taxon>
    </lineage>
</organism>
<name>A0A290XC65_9GAMM</name>
<keyword evidence="1" id="KW-0732">Signal</keyword>
<dbReference type="OrthoDB" id="6058754at2"/>
<dbReference type="EMBL" id="CP023406">
    <property type="protein sequence ID" value="ATD66735.1"/>
    <property type="molecule type" value="Genomic_DNA"/>
</dbReference>
<keyword evidence="3" id="KW-1185">Reference proteome</keyword>
<evidence type="ECO:0000313" key="2">
    <source>
        <dbReference type="EMBL" id="ATD66735.1"/>
    </source>
</evidence>
<dbReference type="Proteomes" id="UP000218968">
    <property type="component" value="Chromosome"/>
</dbReference>
<feature type="signal peptide" evidence="1">
    <location>
        <begin position="1"/>
        <end position="25"/>
    </location>
</feature>
<accession>A0A290XC65</accession>